<evidence type="ECO:0000313" key="2">
    <source>
        <dbReference type="Proteomes" id="UP001595528"/>
    </source>
</evidence>
<gene>
    <name evidence="1" type="ORF">ACFOGJ_14185</name>
</gene>
<accession>A0ABV7L1V3</accession>
<comment type="caution">
    <text evidence="1">The sequence shown here is derived from an EMBL/GenBank/DDBJ whole genome shotgun (WGS) entry which is preliminary data.</text>
</comment>
<organism evidence="1 2">
    <name type="scientific">Marinibaculum pumilum</name>
    <dbReference type="NCBI Taxonomy" id="1766165"/>
    <lineage>
        <taxon>Bacteria</taxon>
        <taxon>Pseudomonadati</taxon>
        <taxon>Pseudomonadota</taxon>
        <taxon>Alphaproteobacteria</taxon>
        <taxon>Rhodospirillales</taxon>
        <taxon>Rhodospirillaceae</taxon>
        <taxon>Marinibaculum</taxon>
    </lineage>
</organism>
<keyword evidence="2" id="KW-1185">Reference proteome</keyword>
<reference evidence="2" key="1">
    <citation type="journal article" date="2019" name="Int. J. Syst. Evol. Microbiol.">
        <title>The Global Catalogue of Microorganisms (GCM) 10K type strain sequencing project: providing services to taxonomists for standard genome sequencing and annotation.</title>
        <authorList>
            <consortium name="The Broad Institute Genomics Platform"/>
            <consortium name="The Broad Institute Genome Sequencing Center for Infectious Disease"/>
            <person name="Wu L."/>
            <person name="Ma J."/>
        </authorList>
    </citation>
    <scope>NUCLEOTIDE SEQUENCE [LARGE SCALE GENOMIC DNA]</scope>
    <source>
        <strain evidence="2">KCTC 42964</strain>
    </source>
</reference>
<evidence type="ECO:0000313" key="1">
    <source>
        <dbReference type="EMBL" id="MFC3228388.1"/>
    </source>
</evidence>
<name>A0ABV7L1V3_9PROT</name>
<proteinExistence type="predicted"/>
<protein>
    <submittedName>
        <fullName evidence="1">Uncharacterized protein</fullName>
    </submittedName>
</protein>
<dbReference type="RefSeq" id="WP_379901451.1">
    <property type="nucleotide sequence ID" value="NZ_JBHRTR010000028.1"/>
</dbReference>
<dbReference type="Proteomes" id="UP001595528">
    <property type="component" value="Unassembled WGS sequence"/>
</dbReference>
<sequence length="85" mass="9585">MLLTQDHYRAIEAGMLAVLKKGGVEAGYFPDNAKQLWSIFDAAAKQKHFSLSEINAKYENAVIESAMRRMAAVWRGERRNPFPDG</sequence>
<dbReference type="EMBL" id="JBHRTR010000028">
    <property type="protein sequence ID" value="MFC3228388.1"/>
    <property type="molecule type" value="Genomic_DNA"/>
</dbReference>